<organism evidence="1 2">
    <name type="scientific">Crotalaria pallida</name>
    <name type="common">Smooth rattlebox</name>
    <name type="synonym">Crotalaria striata</name>
    <dbReference type="NCBI Taxonomy" id="3830"/>
    <lineage>
        <taxon>Eukaryota</taxon>
        <taxon>Viridiplantae</taxon>
        <taxon>Streptophyta</taxon>
        <taxon>Embryophyta</taxon>
        <taxon>Tracheophyta</taxon>
        <taxon>Spermatophyta</taxon>
        <taxon>Magnoliopsida</taxon>
        <taxon>eudicotyledons</taxon>
        <taxon>Gunneridae</taxon>
        <taxon>Pentapetalae</taxon>
        <taxon>rosids</taxon>
        <taxon>fabids</taxon>
        <taxon>Fabales</taxon>
        <taxon>Fabaceae</taxon>
        <taxon>Papilionoideae</taxon>
        <taxon>50 kb inversion clade</taxon>
        <taxon>genistoids sensu lato</taxon>
        <taxon>core genistoids</taxon>
        <taxon>Crotalarieae</taxon>
        <taxon>Crotalaria</taxon>
    </lineage>
</organism>
<sequence length="383" mass="43691">MGLKKNTEKSFDDGTVPLPQPPFLLLLPRTLLFSISNLINVEKSFLSFLHNHHHLLETFRFLFVSTYLFFIRFVPSFFLQSSKYDHAVKITKLPYRYLYDTRAPQNDTSIGRMLSQLLSILNDIPVSSRKYELVRCLAERIIKDNHDEGVHALREVNRVALSAAFERALGQLEKEAVERVEGERVEGDCYYYLRRVVGKVVGGWRMGGGGEGRLSGVQAEKLAAELVWVAGKLAECGCAEEASRRWAAASNLGCLALTADPRLQTSLLKLSAFLFKEAKDMGLYEVQESKMKEHMQVKFRMLQSWLPLLCRASNGTDVPALSIGERAELERVLEDIIERLEQEEQEQVLSLWLHHFTLSPSSDWPNLHACFTRWCTASRKQLI</sequence>
<dbReference type="InterPro" id="IPR038920">
    <property type="entry name" value="At3g05675-like"/>
</dbReference>
<evidence type="ECO:0000313" key="1">
    <source>
        <dbReference type="EMBL" id="KAK7246748.1"/>
    </source>
</evidence>
<dbReference type="EMBL" id="JAYWIO010000008">
    <property type="protein sequence ID" value="KAK7246748.1"/>
    <property type="molecule type" value="Genomic_DNA"/>
</dbReference>
<keyword evidence="2" id="KW-1185">Reference proteome</keyword>
<proteinExistence type="predicted"/>
<dbReference type="PANTHER" id="PTHR31060">
    <property type="entry name" value="OSJNBA0011J08.25 PROTEIN-RELATED"/>
    <property type="match status" value="1"/>
</dbReference>
<dbReference type="AlphaFoldDB" id="A0AAN9E5E6"/>
<evidence type="ECO:0000313" key="2">
    <source>
        <dbReference type="Proteomes" id="UP001372338"/>
    </source>
</evidence>
<gene>
    <name evidence="1" type="ORF">RIF29_41618</name>
</gene>
<protein>
    <submittedName>
        <fullName evidence="1">Uncharacterized protein</fullName>
    </submittedName>
</protein>
<dbReference type="PANTHER" id="PTHR31060:SF4">
    <property type="entry name" value="1,8-CINEOLE SYNTHASE"/>
    <property type="match status" value="1"/>
</dbReference>
<reference evidence="1 2" key="1">
    <citation type="submission" date="2024-01" db="EMBL/GenBank/DDBJ databases">
        <title>The genomes of 5 underutilized Papilionoideae crops provide insights into root nodulation and disease resistanc.</title>
        <authorList>
            <person name="Yuan L."/>
        </authorList>
    </citation>
    <scope>NUCLEOTIDE SEQUENCE [LARGE SCALE GENOMIC DNA]</scope>
    <source>
        <strain evidence="1">ZHUSHIDOU_FW_LH</strain>
        <tissue evidence="1">Leaf</tissue>
    </source>
</reference>
<dbReference type="Proteomes" id="UP001372338">
    <property type="component" value="Unassembled WGS sequence"/>
</dbReference>
<accession>A0AAN9E5E6</accession>
<comment type="caution">
    <text evidence="1">The sequence shown here is derived from an EMBL/GenBank/DDBJ whole genome shotgun (WGS) entry which is preliminary data.</text>
</comment>
<name>A0AAN9E5E6_CROPI</name>